<dbReference type="PANTHER" id="PTHR42788">
    <property type="entry name" value="TAURINE IMPORT ATP-BINDING PROTEIN-RELATED"/>
    <property type="match status" value="1"/>
</dbReference>
<keyword evidence="4" id="KW-1185">Reference proteome</keyword>
<dbReference type="InterPro" id="IPR050166">
    <property type="entry name" value="ABC_transporter_ATP-bind"/>
</dbReference>
<dbReference type="GO" id="GO:0016887">
    <property type="term" value="F:ATP hydrolysis activity"/>
    <property type="evidence" value="ECO:0007669"/>
    <property type="project" value="InterPro"/>
</dbReference>
<evidence type="ECO:0000313" key="3">
    <source>
        <dbReference type="EMBL" id="GAE86780.1"/>
    </source>
</evidence>
<feature type="domain" description="ABC transporter" evidence="2">
    <location>
        <begin position="20"/>
        <end position="90"/>
    </location>
</feature>
<dbReference type="InterPro" id="IPR003439">
    <property type="entry name" value="ABC_transporter-like_ATP-bd"/>
</dbReference>
<dbReference type="EMBL" id="BAVR01000001">
    <property type="protein sequence ID" value="GAE86780.1"/>
    <property type="molecule type" value="Genomic_DNA"/>
</dbReference>
<proteinExistence type="predicted"/>
<comment type="caution">
    <text evidence="3">The sequence shown here is derived from an EMBL/GenBank/DDBJ whole genome shotgun (WGS) entry which is preliminary data.</text>
</comment>
<sequence length="92" mass="10117">MLANVSLEYEDHNSRFCAIKDISMSINEGEFVSIIGPSGCGKSTLLSLLTGLNFPTDGYILLDGKQIQGTGTERGVVFQHYSLFPWMSARKI</sequence>
<dbReference type="Proteomes" id="UP000019109">
    <property type="component" value="Unassembled WGS sequence"/>
</dbReference>
<dbReference type="PANTHER" id="PTHR42788:SF13">
    <property type="entry name" value="ALIPHATIC SULFONATES IMPORT ATP-BINDING PROTEIN SSUB"/>
    <property type="match status" value="1"/>
</dbReference>
<dbReference type="STRING" id="1294263.JCM21531_104"/>
<dbReference type="Gene3D" id="3.40.50.300">
    <property type="entry name" value="P-loop containing nucleotide triphosphate hydrolases"/>
    <property type="match status" value="1"/>
</dbReference>
<dbReference type="Pfam" id="PF00005">
    <property type="entry name" value="ABC_tran"/>
    <property type="match status" value="1"/>
</dbReference>
<reference evidence="3" key="1">
    <citation type="journal article" date="2014" name="Genome Announc.">
        <title>Draft Genome Sequence of Clostridium straminisolvens Strain JCM 21531T, Isolated from a Cellulose-Degrading Bacterial Community.</title>
        <authorList>
            <person name="Yuki M."/>
            <person name="Oshima K."/>
            <person name="Suda W."/>
            <person name="Sakamoto M."/>
            <person name="Kitamura K."/>
            <person name="Iida T."/>
            <person name="Hattori M."/>
            <person name="Ohkuma M."/>
        </authorList>
    </citation>
    <scope>NUCLEOTIDE SEQUENCE [LARGE SCALE GENOMIC DNA]</scope>
    <source>
        <strain evidence="3">JCM 21531</strain>
    </source>
</reference>
<dbReference type="GO" id="GO:0005524">
    <property type="term" value="F:ATP binding"/>
    <property type="evidence" value="ECO:0007669"/>
    <property type="project" value="InterPro"/>
</dbReference>
<accession>W4UZU3</accession>
<keyword evidence="1" id="KW-0813">Transport</keyword>
<dbReference type="InterPro" id="IPR027417">
    <property type="entry name" value="P-loop_NTPase"/>
</dbReference>
<name>W4UZU3_9FIRM</name>
<organism evidence="3 4">
    <name type="scientific">Acetivibrio straminisolvens JCM 21531</name>
    <dbReference type="NCBI Taxonomy" id="1294263"/>
    <lineage>
        <taxon>Bacteria</taxon>
        <taxon>Bacillati</taxon>
        <taxon>Bacillota</taxon>
        <taxon>Clostridia</taxon>
        <taxon>Eubacteriales</taxon>
        <taxon>Oscillospiraceae</taxon>
        <taxon>Acetivibrio</taxon>
    </lineage>
</organism>
<evidence type="ECO:0000313" key="4">
    <source>
        <dbReference type="Proteomes" id="UP000019109"/>
    </source>
</evidence>
<protein>
    <submittedName>
        <fullName evidence="3">ABC-type nitrate/sulfonate/bicarbonate transport system</fullName>
    </submittedName>
</protein>
<dbReference type="AlphaFoldDB" id="W4UZU3"/>
<evidence type="ECO:0000256" key="1">
    <source>
        <dbReference type="ARBA" id="ARBA00022448"/>
    </source>
</evidence>
<evidence type="ECO:0000259" key="2">
    <source>
        <dbReference type="Pfam" id="PF00005"/>
    </source>
</evidence>
<gene>
    <name evidence="3" type="ORF">JCM21531_104</name>
</gene>
<dbReference type="SUPFAM" id="SSF52540">
    <property type="entry name" value="P-loop containing nucleoside triphosphate hydrolases"/>
    <property type="match status" value="1"/>
</dbReference>